<accession>A0ABP9FY96</accession>
<sequence length="184" mass="19374">MVNTRTPGTYRFSRDPWGQAVVSGALSIIPARNYPRWLRRGIIAAPAIALPAFSAWVATSPSAQQKIAAWAGGDSSSVGGAADTEPVAPEEPAEAESAIRALTPVSFGALLAVTVPLGAVTSAMMAAGFWADEKIEAGLRQLKVPFPRLVMGWGAGALTWWMVKQEVAQEEKQALEAQKASTGE</sequence>
<keyword evidence="1" id="KW-0472">Membrane</keyword>
<evidence type="ECO:0000313" key="3">
    <source>
        <dbReference type="Proteomes" id="UP001500368"/>
    </source>
</evidence>
<name>A0ABP9FY96_9MICC</name>
<reference evidence="3" key="1">
    <citation type="journal article" date="2019" name="Int. J. Syst. Evol. Microbiol.">
        <title>The Global Catalogue of Microorganisms (GCM) 10K type strain sequencing project: providing services to taxonomists for standard genome sequencing and annotation.</title>
        <authorList>
            <consortium name="The Broad Institute Genomics Platform"/>
            <consortium name="The Broad Institute Genome Sequencing Center for Infectious Disease"/>
            <person name="Wu L."/>
            <person name="Ma J."/>
        </authorList>
    </citation>
    <scope>NUCLEOTIDE SEQUENCE [LARGE SCALE GENOMIC DNA]</scope>
    <source>
        <strain evidence="3">JCM 19129</strain>
    </source>
</reference>
<feature type="transmembrane region" description="Helical" evidence="1">
    <location>
        <begin position="107"/>
        <end position="131"/>
    </location>
</feature>
<dbReference type="EMBL" id="BAABLW010000007">
    <property type="protein sequence ID" value="GAA4922328.1"/>
    <property type="molecule type" value="Genomic_DNA"/>
</dbReference>
<evidence type="ECO:0000256" key="1">
    <source>
        <dbReference type="SAM" id="Phobius"/>
    </source>
</evidence>
<dbReference type="RefSeq" id="WP_345477778.1">
    <property type="nucleotide sequence ID" value="NZ_BAABLW010000007.1"/>
</dbReference>
<protein>
    <submittedName>
        <fullName evidence="2">Uncharacterized protein</fullName>
    </submittedName>
</protein>
<dbReference type="Proteomes" id="UP001500368">
    <property type="component" value="Unassembled WGS sequence"/>
</dbReference>
<organism evidence="2 3">
    <name type="scientific">Nesterenkonia rhizosphaerae</name>
    <dbReference type="NCBI Taxonomy" id="1348272"/>
    <lineage>
        <taxon>Bacteria</taxon>
        <taxon>Bacillati</taxon>
        <taxon>Actinomycetota</taxon>
        <taxon>Actinomycetes</taxon>
        <taxon>Micrococcales</taxon>
        <taxon>Micrococcaceae</taxon>
        <taxon>Nesterenkonia</taxon>
    </lineage>
</organism>
<evidence type="ECO:0000313" key="2">
    <source>
        <dbReference type="EMBL" id="GAA4922328.1"/>
    </source>
</evidence>
<keyword evidence="3" id="KW-1185">Reference proteome</keyword>
<proteinExistence type="predicted"/>
<comment type="caution">
    <text evidence="2">The sequence shown here is derived from an EMBL/GenBank/DDBJ whole genome shotgun (WGS) entry which is preliminary data.</text>
</comment>
<feature type="transmembrane region" description="Helical" evidence="1">
    <location>
        <begin position="146"/>
        <end position="163"/>
    </location>
</feature>
<gene>
    <name evidence="2" type="ORF">GCM10025790_18920</name>
</gene>
<keyword evidence="1" id="KW-1133">Transmembrane helix</keyword>
<keyword evidence="1" id="KW-0812">Transmembrane</keyword>